<dbReference type="Pfam" id="PF13508">
    <property type="entry name" value="Acetyltransf_7"/>
    <property type="match status" value="1"/>
</dbReference>
<proteinExistence type="predicted"/>
<dbReference type="EMBL" id="JAUKUD010000006">
    <property type="protein sequence ID" value="KAK0739986.1"/>
    <property type="molecule type" value="Genomic_DNA"/>
</dbReference>
<organism evidence="2 3">
    <name type="scientific">Schizothecium vesticola</name>
    <dbReference type="NCBI Taxonomy" id="314040"/>
    <lineage>
        <taxon>Eukaryota</taxon>
        <taxon>Fungi</taxon>
        <taxon>Dikarya</taxon>
        <taxon>Ascomycota</taxon>
        <taxon>Pezizomycotina</taxon>
        <taxon>Sordariomycetes</taxon>
        <taxon>Sordariomycetidae</taxon>
        <taxon>Sordariales</taxon>
        <taxon>Schizotheciaceae</taxon>
        <taxon>Schizothecium</taxon>
    </lineage>
</organism>
<accession>A0AA40EIC7</accession>
<dbReference type="AlphaFoldDB" id="A0AA40EIC7"/>
<dbReference type="GO" id="GO:0016747">
    <property type="term" value="F:acyltransferase activity, transferring groups other than amino-acyl groups"/>
    <property type="evidence" value="ECO:0007669"/>
    <property type="project" value="InterPro"/>
</dbReference>
<dbReference type="PROSITE" id="PS51186">
    <property type="entry name" value="GNAT"/>
    <property type="match status" value="1"/>
</dbReference>
<dbReference type="InterPro" id="IPR052523">
    <property type="entry name" value="Trichothecene_AcTrans"/>
</dbReference>
<dbReference type="InterPro" id="IPR000182">
    <property type="entry name" value="GNAT_dom"/>
</dbReference>
<evidence type="ECO:0000259" key="1">
    <source>
        <dbReference type="PROSITE" id="PS51186"/>
    </source>
</evidence>
<gene>
    <name evidence="2" type="ORF">B0T18DRAFT_352009</name>
</gene>
<evidence type="ECO:0000313" key="2">
    <source>
        <dbReference type="EMBL" id="KAK0739986.1"/>
    </source>
</evidence>
<dbReference type="CDD" id="cd04301">
    <property type="entry name" value="NAT_SF"/>
    <property type="match status" value="1"/>
</dbReference>
<sequence>MPVGGDAARTQVVAFSAWDCPQAAPKVRSSGTFFSVLSPPTLISMPSSLSRPVTIGYRDRQNVFRETCAASKRDLFDTRYPRGHVFLKILLCHPSFQRRGAGRALTEWGIDEARRRRLNTTVFASPMGFELYRKLGFREIGRFKVQLEGEDVFLEIPAMVLRPDS</sequence>
<reference evidence="2" key="1">
    <citation type="submission" date="2023-06" db="EMBL/GenBank/DDBJ databases">
        <title>Genome-scale phylogeny and comparative genomics of the fungal order Sordariales.</title>
        <authorList>
            <consortium name="Lawrence Berkeley National Laboratory"/>
            <person name="Hensen N."/>
            <person name="Bonometti L."/>
            <person name="Westerberg I."/>
            <person name="Brannstrom I.O."/>
            <person name="Guillou S."/>
            <person name="Cros-Aarteil S."/>
            <person name="Calhoun S."/>
            <person name="Haridas S."/>
            <person name="Kuo A."/>
            <person name="Mondo S."/>
            <person name="Pangilinan J."/>
            <person name="Riley R."/>
            <person name="LaButti K."/>
            <person name="Andreopoulos B."/>
            <person name="Lipzen A."/>
            <person name="Chen C."/>
            <person name="Yanf M."/>
            <person name="Daum C."/>
            <person name="Ng V."/>
            <person name="Clum A."/>
            <person name="Steindorff A."/>
            <person name="Ohm R."/>
            <person name="Martin F."/>
            <person name="Silar P."/>
            <person name="Natvig D."/>
            <person name="Lalanne C."/>
            <person name="Gautier V."/>
            <person name="Ament-velasquez S.L."/>
            <person name="Kruys A."/>
            <person name="Hutchinson M.I."/>
            <person name="Powell A.J."/>
            <person name="Barry K."/>
            <person name="Miller A.N."/>
            <person name="Grigoriev I.V."/>
            <person name="Debuchy R."/>
            <person name="Gladieux P."/>
            <person name="Thoren M.H."/>
            <person name="Johannesson H."/>
        </authorList>
    </citation>
    <scope>NUCLEOTIDE SEQUENCE</scope>
    <source>
        <strain evidence="2">SMH3187-1</strain>
    </source>
</reference>
<dbReference type="Gene3D" id="3.40.630.30">
    <property type="match status" value="1"/>
</dbReference>
<feature type="domain" description="N-acetyltransferase" evidence="1">
    <location>
        <begin position="80"/>
        <end position="159"/>
    </location>
</feature>
<dbReference type="Proteomes" id="UP001172155">
    <property type="component" value="Unassembled WGS sequence"/>
</dbReference>
<dbReference type="PANTHER" id="PTHR42791">
    <property type="entry name" value="GNAT FAMILY ACETYLTRANSFERASE"/>
    <property type="match status" value="1"/>
</dbReference>
<evidence type="ECO:0000313" key="3">
    <source>
        <dbReference type="Proteomes" id="UP001172155"/>
    </source>
</evidence>
<dbReference type="PANTHER" id="PTHR42791:SF1">
    <property type="entry name" value="N-ACETYLTRANSFERASE DOMAIN-CONTAINING PROTEIN"/>
    <property type="match status" value="1"/>
</dbReference>
<dbReference type="InterPro" id="IPR016181">
    <property type="entry name" value="Acyl_CoA_acyltransferase"/>
</dbReference>
<name>A0AA40EIC7_9PEZI</name>
<feature type="non-terminal residue" evidence="2">
    <location>
        <position position="165"/>
    </location>
</feature>
<keyword evidence="3" id="KW-1185">Reference proteome</keyword>
<protein>
    <recommendedName>
        <fullName evidence="1">N-acetyltransferase domain-containing protein</fullName>
    </recommendedName>
</protein>
<dbReference type="SUPFAM" id="SSF55729">
    <property type="entry name" value="Acyl-CoA N-acyltransferases (Nat)"/>
    <property type="match status" value="1"/>
</dbReference>
<comment type="caution">
    <text evidence="2">The sequence shown here is derived from an EMBL/GenBank/DDBJ whole genome shotgun (WGS) entry which is preliminary data.</text>
</comment>